<comment type="caution">
    <text evidence="2">The sequence shown here is derived from an EMBL/GenBank/DDBJ whole genome shotgun (WGS) entry which is preliminary data.</text>
</comment>
<evidence type="ECO:0000313" key="2">
    <source>
        <dbReference type="EMBL" id="TWQ48742.1"/>
    </source>
</evidence>
<sequence>MQEKGLRAMVEKLFRDDFIRRSTDFAGRVSIPPSRALMLTSIASLAVLVMGVTALMFLKQRVTEHATGFITVNASRIAVASSLASEVTLDNIFVKEGQRVVPGNLLALVSGPDLRSHPVLENRTNLIVVVTQAEHGKPNTADLVSASDGFVDRVIARPGHKIQPGEAIMTLAPDLNKVKVEMLVSSRVALRTVAKDRFYVKVDSYALRELGTISASVEGVSAYALTPLEIVNLYGVAPPSESKFVLSLLLDDSRLQYIKSKLKPGTSIDVQIPLEEQSLLSWITNSLVSKKDSAK</sequence>
<keyword evidence="1" id="KW-0812">Transmembrane</keyword>
<gene>
    <name evidence="2" type="ORF">FQK01_23220</name>
</gene>
<keyword evidence="3" id="KW-1185">Reference proteome</keyword>
<reference evidence="3" key="1">
    <citation type="journal article" date="2020" name="Phytopathology">
        <title>Genomic acquisitions in emerging populations of Xanthomonas vasicola pv. vasculorum infecting corn in the U.S. and Argentina.</title>
        <authorList>
            <person name="Perez-Quintero A.L."/>
        </authorList>
    </citation>
    <scope>NUCLEOTIDE SEQUENCE [LARGE SCALE GENOMIC DNA]</scope>
    <source>
        <strain evidence="3">Xvh-L</strain>
    </source>
</reference>
<organism evidence="2 3">
    <name type="scientific">Xanthomonas vasicola</name>
    <dbReference type="NCBI Taxonomy" id="56459"/>
    <lineage>
        <taxon>Bacteria</taxon>
        <taxon>Pseudomonadati</taxon>
        <taxon>Pseudomonadota</taxon>
        <taxon>Gammaproteobacteria</taxon>
        <taxon>Lysobacterales</taxon>
        <taxon>Lysobacteraceae</taxon>
        <taxon>Xanthomonas</taxon>
    </lineage>
</organism>
<dbReference type="InterPro" id="IPR050739">
    <property type="entry name" value="MFP"/>
</dbReference>
<accession>A0ABD7S3N5</accession>
<evidence type="ECO:0000313" key="3">
    <source>
        <dbReference type="Proteomes" id="UP000320455"/>
    </source>
</evidence>
<name>A0ABD7S3N5_XANVA</name>
<dbReference type="Gene3D" id="2.40.50.100">
    <property type="match status" value="1"/>
</dbReference>
<proteinExistence type="predicted"/>
<protein>
    <submittedName>
        <fullName evidence="2">HlyD family secretion protein</fullName>
    </submittedName>
</protein>
<dbReference type="EMBL" id="VOCK01000103">
    <property type="protein sequence ID" value="TWQ48742.1"/>
    <property type="molecule type" value="Genomic_DNA"/>
</dbReference>
<dbReference type="Proteomes" id="UP000320455">
    <property type="component" value="Unassembled WGS sequence"/>
</dbReference>
<feature type="transmembrane region" description="Helical" evidence="1">
    <location>
        <begin position="36"/>
        <end position="58"/>
    </location>
</feature>
<keyword evidence="1" id="KW-1133">Transmembrane helix</keyword>
<dbReference type="PANTHER" id="PTHR30386">
    <property type="entry name" value="MEMBRANE FUSION SUBUNIT OF EMRAB-TOLC MULTIDRUG EFFLUX PUMP"/>
    <property type="match status" value="1"/>
</dbReference>
<evidence type="ECO:0000256" key="1">
    <source>
        <dbReference type="SAM" id="Phobius"/>
    </source>
</evidence>
<dbReference type="AlphaFoldDB" id="A0ABD7S3N5"/>
<keyword evidence="1" id="KW-0472">Membrane</keyword>